<dbReference type="EMBL" id="JAKWFO010000003">
    <property type="protein sequence ID" value="KAI9638415.1"/>
    <property type="molecule type" value="Genomic_DNA"/>
</dbReference>
<gene>
    <name evidence="2" type="ORF">MKK02DRAFT_31853</name>
</gene>
<name>A0AA38LWK8_9TREE</name>
<evidence type="ECO:0000256" key="1">
    <source>
        <dbReference type="SAM" id="MobiDB-lite"/>
    </source>
</evidence>
<accession>A0AA38LWK8</accession>
<feature type="compositionally biased region" description="Polar residues" evidence="1">
    <location>
        <begin position="208"/>
        <end position="222"/>
    </location>
</feature>
<dbReference type="Proteomes" id="UP001164286">
    <property type="component" value="Unassembled WGS sequence"/>
</dbReference>
<dbReference type="AlphaFoldDB" id="A0AA38LWK8"/>
<organism evidence="2 3">
    <name type="scientific">Dioszegia hungarica</name>
    <dbReference type="NCBI Taxonomy" id="4972"/>
    <lineage>
        <taxon>Eukaryota</taxon>
        <taxon>Fungi</taxon>
        <taxon>Dikarya</taxon>
        <taxon>Basidiomycota</taxon>
        <taxon>Agaricomycotina</taxon>
        <taxon>Tremellomycetes</taxon>
        <taxon>Tremellales</taxon>
        <taxon>Bulleribasidiaceae</taxon>
        <taxon>Dioszegia</taxon>
    </lineage>
</organism>
<keyword evidence="3" id="KW-1185">Reference proteome</keyword>
<reference evidence="2" key="1">
    <citation type="journal article" date="2022" name="G3 (Bethesda)">
        <title>High quality genome of the basidiomycete yeast Dioszegia hungarica PDD-24b-2 isolated from cloud water.</title>
        <authorList>
            <person name="Jarrige D."/>
            <person name="Haridas S."/>
            <person name="Bleykasten-Grosshans C."/>
            <person name="Joly M."/>
            <person name="Nadalig T."/>
            <person name="Sancelme M."/>
            <person name="Vuilleumier S."/>
            <person name="Grigoriev I.V."/>
            <person name="Amato P."/>
            <person name="Bringel F."/>
        </authorList>
    </citation>
    <scope>NUCLEOTIDE SEQUENCE</scope>
    <source>
        <strain evidence="2">PDD-24b-2</strain>
    </source>
</reference>
<protein>
    <submittedName>
        <fullName evidence="2">Uncharacterized protein</fullName>
    </submittedName>
</protein>
<evidence type="ECO:0000313" key="3">
    <source>
        <dbReference type="Proteomes" id="UP001164286"/>
    </source>
</evidence>
<feature type="region of interest" description="Disordered" evidence="1">
    <location>
        <begin position="208"/>
        <end position="229"/>
    </location>
</feature>
<dbReference type="GeneID" id="77727592"/>
<comment type="caution">
    <text evidence="2">The sequence shown here is derived from an EMBL/GenBank/DDBJ whole genome shotgun (WGS) entry which is preliminary data.</text>
</comment>
<proteinExistence type="predicted"/>
<evidence type="ECO:0000313" key="2">
    <source>
        <dbReference type="EMBL" id="KAI9638415.1"/>
    </source>
</evidence>
<sequence>MILSNAQQEIPTVNSDEIQSVALRSEMLHTGLFPAPITPAYRSESRTPDLRISRGGTGAVHTRVTSVDYLYVPKAHVVFQPRPRLHALASLTPSLIAPAQIPKLLTLMSADSHAVHLRDIPIGQRYLIFSQQSGLEGRPELVTCITIAFNNTAGGCNLARNPVAPTASISAADIESVLLSEGLSLERPLYYLDSGWTGLQQKARARRWQSQNASEGISQSAQPREETGMTCKGSGDITMEGTTEDIQKAGLGAVGSLTCVRDMAELSLERSSETWRS</sequence>
<dbReference type="RefSeq" id="XP_052948192.1">
    <property type="nucleotide sequence ID" value="XM_053088387.1"/>
</dbReference>